<evidence type="ECO:0000313" key="1">
    <source>
        <dbReference type="EMBL" id="TFK46920.1"/>
    </source>
</evidence>
<reference evidence="1 2" key="1">
    <citation type="journal article" date="2019" name="Nat. Ecol. Evol.">
        <title>Megaphylogeny resolves global patterns of mushroom evolution.</title>
        <authorList>
            <person name="Varga T."/>
            <person name="Krizsan K."/>
            <person name="Foldi C."/>
            <person name="Dima B."/>
            <person name="Sanchez-Garcia M."/>
            <person name="Sanchez-Ramirez S."/>
            <person name="Szollosi G.J."/>
            <person name="Szarkandi J.G."/>
            <person name="Papp V."/>
            <person name="Albert L."/>
            <person name="Andreopoulos W."/>
            <person name="Angelini C."/>
            <person name="Antonin V."/>
            <person name="Barry K.W."/>
            <person name="Bougher N.L."/>
            <person name="Buchanan P."/>
            <person name="Buyck B."/>
            <person name="Bense V."/>
            <person name="Catcheside P."/>
            <person name="Chovatia M."/>
            <person name="Cooper J."/>
            <person name="Damon W."/>
            <person name="Desjardin D."/>
            <person name="Finy P."/>
            <person name="Geml J."/>
            <person name="Haridas S."/>
            <person name="Hughes K."/>
            <person name="Justo A."/>
            <person name="Karasinski D."/>
            <person name="Kautmanova I."/>
            <person name="Kiss B."/>
            <person name="Kocsube S."/>
            <person name="Kotiranta H."/>
            <person name="LaButti K.M."/>
            <person name="Lechner B.E."/>
            <person name="Liimatainen K."/>
            <person name="Lipzen A."/>
            <person name="Lukacs Z."/>
            <person name="Mihaltcheva S."/>
            <person name="Morgado L.N."/>
            <person name="Niskanen T."/>
            <person name="Noordeloos M.E."/>
            <person name="Ohm R.A."/>
            <person name="Ortiz-Santana B."/>
            <person name="Ovrebo C."/>
            <person name="Racz N."/>
            <person name="Riley R."/>
            <person name="Savchenko A."/>
            <person name="Shiryaev A."/>
            <person name="Soop K."/>
            <person name="Spirin V."/>
            <person name="Szebenyi C."/>
            <person name="Tomsovsky M."/>
            <person name="Tulloss R.E."/>
            <person name="Uehling J."/>
            <person name="Grigoriev I.V."/>
            <person name="Vagvolgyi C."/>
            <person name="Papp T."/>
            <person name="Martin F.M."/>
            <person name="Miettinen O."/>
            <person name="Hibbett D.S."/>
            <person name="Nagy L.G."/>
        </authorList>
    </citation>
    <scope>NUCLEOTIDE SEQUENCE [LARGE SCALE GENOMIC DNA]</scope>
    <source>
        <strain evidence="1 2">OMC1185</strain>
    </source>
</reference>
<dbReference type="EMBL" id="ML213526">
    <property type="protein sequence ID" value="TFK46920.1"/>
    <property type="molecule type" value="Genomic_DNA"/>
</dbReference>
<proteinExistence type="predicted"/>
<name>A0A5C3MPN5_9AGAM</name>
<dbReference type="Proteomes" id="UP000305948">
    <property type="component" value="Unassembled WGS sequence"/>
</dbReference>
<sequence>MLRILMVRIGKRTFSAVWVLLQKLSSTDEIDVVGPVAERRVLGGDTRFGYSFPSWSLPMPDVPELLSAIDEDTGKEKMRLGYG</sequence>
<evidence type="ECO:0000313" key="2">
    <source>
        <dbReference type="Proteomes" id="UP000305948"/>
    </source>
</evidence>
<accession>A0A5C3MPN5</accession>
<dbReference type="AlphaFoldDB" id="A0A5C3MPN5"/>
<keyword evidence="2" id="KW-1185">Reference proteome</keyword>
<protein>
    <submittedName>
        <fullName evidence="1">Uncharacterized protein</fullName>
    </submittedName>
</protein>
<gene>
    <name evidence="1" type="ORF">OE88DRAFT_1666710</name>
</gene>
<organism evidence="1 2">
    <name type="scientific">Heliocybe sulcata</name>
    <dbReference type="NCBI Taxonomy" id="5364"/>
    <lineage>
        <taxon>Eukaryota</taxon>
        <taxon>Fungi</taxon>
        <taxon>Dikarya</taxon>
        <taxon>Basidiomycota</taxon>
        <taxon>Agaricomycotina</taxon>
        <taxon>Agaricomycetes</taxon>
        <taxon>Gloeophyllales</taxon>
        <taxon>Gloeophyllaceae</taxon>
        <taxon>Heliocybe</taxon>
    </lineage>
</organism>